<proteinExistence type="predicted"/>
<reference evidence="2" key="1">
    <citation type="journal article" date="2019" name="Int. J. Syst. Evol. Microbiol.">
        <title>The Global Catalogue of Microorganisms (GCM) 10K type strain sequencing project: providing services to taxonomists for standard genome sequencing and annotation.</title>
        <authorList>
            <consortium name="The Broad Institute Genomics Platform"/>
            <consortium name="The Broad Institute Genome Sequencing Center for Infectious Disease"/>
            <person name="Wu L."/>
            <person name="Ma J."/>
        </authorList>
    </citation>
    <scope>NUCLEOTIDE SEQUENCE [LARGE SCALE GENOMIC DNA]</scope>
    <source>
        <strain evidence="2">LMG 29247</strain>
    </source>
</reference>
<dbReference type="EMBL" id="JBHUEJ010000003">
    <property type="protein sequence ID" value="MFD1709292.1"/>
    <property type="molecule type" value="Genomic_DNA"/>
</dbReference>
<dbReference type="InterPro" id="IPR047610">
    <property type="entry name" value="ImuA_translesion"/>
</dbReference>
<sequence length="241" mass="25968">MWRGGEVGDPVSRTVSSGFTELDKELPGGGWPTHSLTELLMPQAALCEWRLLGRSLPAVMADGGRVYLIAPPKQPHVGGLEQLGLSADHVVWIHATTPVDRLWVTEQIVKSDPAGAILSWLPQARPEQIRRLQIHAQSCDAPIFLFRPVTALHDTSPAPLRVAVALAGGWQLEVRIPKRRGASLDDALYLAAMPGNLEAVIPPRLKTVPARSTALFSEEATDARALGRIAPHSSAGQPVSH</sequence>
<keyword evidence="2" id="KW-1185">Reference proteome</keyword>
<evidence type="ECO:0000313" key="1">
    <source>
        <dbReference type="EMBL" id="MFD1709292.1"/>
    </source>
</evidence>
<dbReference type="InterPro" id="IPR027417">
    <property type="entry name" value="P-loop_NTPase"/>
</dbReference>
<name>A0ABW4KME9_9BURK</name>
<accession>A0ABW4KME9</accession>
<dbReference type="SUPFAM" id="SSF52540">
    <property type="entry name" value="P-loop containing nucleoside triphosphate hydrolases"/>
    <property type="match status" value="1"/>
</dbReference>
<dbReference type="InterPro" id="IPR017166">
    <property type="entry name" value="UCP037290"/>
</dbReference>
<comment type="caution">
    <text evidence="1">The sequence shown here is derived from an EMBL/GenBank/DDBJ whole genome shotgun (WGS) entry which is preliminary data.</text>
</comment>
<dbReference type="Gene3D" id="3.40.50.300">
    <property type="entry name" value="P-loop containing nucleotide triphosphate hydrolases"/>
    <property type="match status" value="1"/>
</dbReference>
<dbReference type="RefSeq" id="WP_370512935.1">
    <property type="nucleotide sequence ID" value="NZ_JBHUEJ010000003.1"/>
</dbReference>
<dbReference type="Proteomes" id="UP001597304">
    <property type="component" value="Unassembled WGS sequence"/>
</dbReference>
<evidence type="ECO:0000313" key="2">
    <source>
        <dbReference type="Proteomes" id="UP001597304"/>
    </source>
</evidence>
<dbReference type="NCBIfam" id="NF033429">
    <property type="entry name" value="ImuA_translesion"/>
    <property type="match status" value="1"/>
</dbReference>
<organism evidence="1 2">
    <name type="scientific">Ottowia flava</name>
    <dbReference type="NCBI Taxonomy" id="2675430"/>
    <lineage>
        <taxon>Bacteria</taxon>
        <taxon>Pseudomonadati</taxon>
        <taxon>Pseudomonadota</taxon>
        <taxon>Betaproteobacteria</taxon>
        <taxon>Burkholderiales</taxon>
        <taxon>Comamonadaceae</taxon>
        <taxon>Ottowia</taxon>
    </lineage>
</organism>
<dbReference type="PIRSF" id="PIRSF037290">
    <property type="entry name" value="UCP037290"/>
    <property type="match status" value="1"/>
</dbReference>
<gene>
    <name evidence="1" type="primary">imuA</name>
    <name evidence="1" type="ORF">ACFSF0_01610</name>
</gene>
<protein>
    <submittedName>
        <fullName evidence="1">Translesion DNA synthesis-associated protein ImuA</fullName>
    </submittedName>
</protein>